<dbReference type="InterPro" id="IPR004431">
    <property type="entry name" value="3-IsopropMal_deHydase_ssu"/>
</dbReference>
<keyword evidence="10" id="KW-0100">Branched-chain amino acid biosynthesis</keyword>
<keyword evidence="13" id="KW-1185">Reference proteome</keyword>
<evidence type="ECO:0000256" key="3">
    <source>
        <dbReference type="ARBA" id="ARBA00004729"/>
    </source>
</evidence>
<dbReference type="EMBL" id="JBHLWK010000012">
    <property type="protein sequence ID" value="MFC0204585.1"/>
    <property type="molecule type" value="Genomic_DNA"/>
</dbReference>
<dbReference type="RefSeq" id="WP_379487343.1">
    <property type="nucleotide sequence ID" value="NZ_JBHLWK010000012.1"/>
</dbReference>
<evidence type="ECO:0000256" key="8">
    <source>
        <dbReference type="ARBA" id="ARBA00022605"/>
    </source>
</evidence>
<dbReference type="NCBIfam" id="TIGR00171">
    <property type="entry name" value="leuD"/>
    <property type="match status" value="1"/>
</dbReference>
<evidence type="ECO:0000256" key="7">
    <source>
        <dbReference type="ARBA" id="ARBA00022430"/>
    </source>
</evidence>
<protein>
    <recommendedName>
        <fullName evidence="6">3-isopropylmalate dehydratase</fullName>
        <ecNumber evidence="6">4.2.1.33</ecNumber>
    </recommendedName>
</protein>
<comment type="catalytic activity">
    <reaction evidence="1">
        <text>(2R,3S)-3-isopropylmalate = (2S)-2-isopropylmalate</text>
        <dbReference type="Rhea" id="RHEA:32287"/>
        <dbReference type="ChEBI" id="CHEBI:1178"/>
        <dbReference type="ChEBI" id="CHEBI:35121"/>
        <dbReference type="EC" id="4.2.1.33"/>
    </reaction>
</comment>
<sequence>MTLTRVEGRAYPLGLSNVDTDQIIGSDWLKTISKAGLGAGAFDALRAGGVSVFDDPRWKGAEILVAGANFGCGSSREHAAWAIADIGIRVVLAPSFSDIFSGNAFKNGILTAVIDEAALAPLMRAAQAEGAAGVIAVDLVEQRVETAQGASWPFRIDPFRRECLIEGLDEIALTRTEDAAIAAHEARIAAAERWLARTA</sequence>
<comment type="similarity">
    <text evidence="4">Belongs to the LeuD family. LeuD type 1 subfamily.</text>
</comment>
<dbReference type="Pfam" id="PF00694">
    <property type="entry name" value="Aconitase_C"/>
    <property type="match status" value="1"/>
</dbReference>
<evidence type="ECO:0000256" key="1">
    <source>
        <dbReference type="ARBA" id="ARBA00000491"/>
    </source>
</evidence>
<dbReference type="InterPro" id="IPR033940">
    <property type="entry name" value="IPMI_Swivel"/>
</dbReference>
<dbReference type="Proteomes" id="UP001589798">
    <property type="component" value="Unassembled WGS sequence"/>
</dbReference>
<dbReference type="PANTHER" id="PTHR43345:SF5">
    <property type="entry name" value="3-ISOPROPYLMALATE DEHYDRATASE SMALL SUBUNIT"/>
    <property type="match status" value="1"/>
</dbReference>
<evidence type="ECO:0000256" key="9">
    <source>
        <dbReference type="ARBA" id="ARBA00023239"/>
    </source>
</evidence>
<dbReference type="CDD" id="cd01577">
    <property type="entry name" value="IPMI_Swivel"/>
    <property type="match status" value="1"/>
</dbReference>
<dbReference type="NCBIfam" id="NF002458">
    <property type="entry name" value="PRK01641.1"/>
    <property type="match status" value="1"/>
</dbReference>
<reference evidence="12 13" key="1">
    <citation type="submission" date="2024-09" db="EMBL/GenBank/DDBJ databases">
        <authorList>
            <person name="Sun Q."/>
            <person name="Mori K."/>
        </authorList>
    </citation>
    <scope>NUCLEOTIDE SEQUENCE [LARGE SCALE GENOMIC DNA]</scope>
    <source>
        <strain evidence="12 13">CCM 7706</strain>
    </source>
</reference>
<organism evidence="12 13">
    <name type="scientific">Novosphingobium soli</name>
    <dbReference type="NCBI Taxonomy" id="574956"/>
    <lineage>
        <taxon>Bacteria</taxon>
        <taxon>Pseudomonadati</taxon>
        <taxon>Pseudomonadota</taxon>
        <taxon>Alphaproteobacteria</taxon>
        <taxon>Sphingomonadales</taxon>
        <taxon>Sphingomonadaceae</taxon>
        <taxon>Novosphingobium</taxon>
    </lineage>
</organism>
<keyword evidence="7" id="KW-0432">Leucine biosynthesis</keyword>
<evidence type="ECO:0000256" key="10">
    <source>
        <dbReference type="ARBA" id="ARBA00023304"/>
    </source>
</evidence>
<evidence type="ECO:0000256" key="6">
    <source>
        <dbReference type="ARBA" id="ARBA00011998"/>
    </source>
</evidence>
<feature type="domain" description="Aconitase A/isopropylmalate dehydratase small subunit swivel" evidence="11">
    <location>
        <begin position="3"/>
        <end position="115"/>
    </location>
</feature>
<keyword evidence="9 12" id="KW-0456">Lyase</keyword>
<comment type="pathway">
    <text evidence="3">Amino-acid biosynthesis; L-leucine biosynthesis; L-leucine from 3-methyl-2-oxobutanoate: step 2/4.</text>
</comment>
<evidence type="ECO:0000259" key="11">
    <source>
        <dbReference type="Pfam" id="PF00694"/>
    </source>
</evidence>
<dbReference type="EC" id="4.2.1.33" evidence="6"/>
<evidence type="ECO:0000256" key="5">
    <source>
        <dbReference type="ARBA" id="ARBA00011271"/>
    </source>
</evidence>
<dbReference type="Gene3D" id="3.20.19.10">
    <property type="entry name" value="Aconitase, domain 4"/>
    <property type="match status" value="1"/>
</dbReference>
<dbReference type="InterPro" id="IPR000573">
    <property type="entry name" value="AconitaseA/IPMdHydase_ssu_swvl"/>
</dbReference>
<accession>A0ABV6CV26</accession>
<proteinExistence type="inferred from homology"/>
<keyword evidence="8" id="KW-0028">Amino-acid biosynthesis</keyword>
<dbReference type="GO" id="GO:0003861">
    <property type="term" value="F:3-isopropylmalate dehydratase activity"/>
    <property type="evidence" value="ECO:0007669"/>
    <property type="project" value="UniProtKB-EC"/>
</dbReference>
<name>A0ABV6CV26_9SPHN</name>
<gene>
    <name evidence="12" type="primary">leuD</name>
    <name evidence="12" type="ORF">ACFFJC_09905</name>
</gene>
<dbReference type="InterPro" id="IPR050075">
    <property type="entry name" value="LeuD"/>
</dbReference>
<dbReference type="SUPFAM" id="SSF52016">
    <property type="entry name" value="LeuD/IlvD-like"/>
    <property type="match status" value="1"/>
</dbReference>
<evidence type="ECO:0000313" key="12">
    <source>
        <dbReference type="EMBL" id="MFC0204585.1"/>
    </source>
</evidence>
<evidence type="ECO:0000256" key="2">
    <source>
        <dbReference type="ARBA" id="ARBA00002695"/>
    </source>
</evidence>
<dbReference type="InterPro" id="IPR015928">
    <property type="entry name" value="Aconitase/3IPM_dehydase_swvl"/>
</dbReference>
<comment type="caution">
    <text evidence="12">The sequence shown here is derived from an EMBL/GenBank/DDBJ whole genome shotgun (WGS) entry which is preliminary data.</text>
</comment>
<evidence type="ECO:0000256" key="4">
    <source>
        <dbReference type="ARBA" id="ARBA00009845"/>
    </source>
</evidence>
<comment type="function">
    <text evidence="2">Catalyzes the isomerization between 2-isopropylmalate and 3-isopropylmalate, via the formation of 2-isopropylmaleate.</text>
</comment>
<comment type="subunit">
    <text evidence="5">Heterodimer of LeuC and LeuD.</text>
</comment>
<evidence type="ECO:0000313" key="13">
    <source>
        <dbReference type="Proteomes" id="UP001589798"/>
    </source>
</evidence>
<dbReference type="PANTHER" id="PTHR43345">
    <property type="entry name" value="3-ISOPROPYLMALATE DEHYDRATASE SMALL SUBUNIT 2-RELATED-RELATED"/>
    <property type="match status" value="1"/>
</dbReference>